<dbReference type="SUPFAM" id="SSF53756">
    <property type="entry name" value="UDP-Glycosyltransferase/glycogen phosphorylase"/>
    <property type="match status" value="1"/>
</dbReference>
<evidence type="ECO:0000313" key="3">
    <source>
        <dbReference type="EMBL" id="QGY40891.1"/>
    </source>
</evidence>
<name>A0A6I6JFD4_9BACT</name>
<dbReference type="CDD" id="cd03801">
    <property type="entry name" value="GT4_PimA-like"/>
    <property type="match status" value="1"/>
</dbReference>
<evidence type="ECO:0000259" key="1">
    <source>
        <dbReference type="Pfam" id="PF00534"/>
    </source>
</evidence>
<feature type="domain" description="Glycosyl transferase family 1" evidence="1">
    <location>
        <begin position="207"/>
        <end position="379"/>
    </location>
</feature>
<feature type="domain" description="Glycosyltransferase subfamily 4-like N-terminal" evidence="2">
    <location>
        <begin position="21"/>
        <end position="197"/>
    </location>
</feature>
<accession>A0A6I6JFD4</accession>
<keyword evidence="3" id="KW-0808">Transferase</keyword>
<organism evidence="3 4">
    <name type="scientific">Pseudodesulfovibrio cashew</name>
    <dbReference type="NCBI Taxonomy" id="2678688"/>
    <lineage>
        <taxon>Bacteria</taxon>
        <taxon>Pseudomonadati</taxon>
        <taxon>Thermodesulfobacteriota</taxon>
        <taxon>Desulfovibrionia</taxon>
        <taxon>Desulfovibrionales</taxon>
        <taxon>Desulfovibrionaceae</taxon>
    </lineage>
</organism>
<gene>
    <name evidence="3" type="ORF">GM415_12375</name>
</gene>
<evidence type="ECO:0000313" key="4">
    <source>
        <dbReference type="Proteomes" id="UP000428328"/>
    </source>
</evidence>
<dbReference type="RefSeq" id="WP_158948625.1">
    <property type="nucleotide sequence ID" value="NZ_CP046400.1"/>
</dbReference>
<dbReference type="Pfam" id="PF00534">
    <property type="entry name" value="Glycos_transf_1"/>
    <property type="match status" value="1"/>
</dbReference>
<reference evidence="3 4" key="1">
    <citation type="submission" date="2019-11" db="EMBL/GenBank/DDBJ databases">
        <authorList>
            <person name="Zheng R.K."/>
            <person name="Sun C.M."/>
        </authorList>
    </citation>
    <scope>NUCLEOTIDE SEQUENCE [LARGE SCALE GENOMIC DNA]</scope>
    <source>
        <strain evidence="3 4">SRB007</strain>
    </source>
</reference>
<proteinExistence type="predicted"/>
<sequence length="408" mass="45787">MTQSIHSVAMMTNLFPPLATGSSIHSSTLANKLVERGVAVTVFTAHVSKDAPEHENMDGIDVYRLPCFKFPKLPIAVNFPWISMTMFPKNISFMRKKLRENNCQLIHVHNHMFDMALNGAYLANRLKLPLALTIHSIIRHPNPFYNGVLGAIDATFLRYCMVSKADAVVDLDNSCTRYLASRFGREDGTLIPLAIDLPQQPSAADVDALRDKYQLHGKKVILSVGHLHHLRNRLSLIRGFAKVLRTHPESRLIIIGARNYQPTLDLVAELGLEKEVIFTGKQPHHLIPAFLKLCDLHSMWFDLDPEGRNSLANANIEAMFMGKPVMGMLDINAYGKGVLKDWENIVIIPHKDPEQHIAKALVKLFDNPELAETIGKNSQDLAQKTFNWDLVTDRHLALYSSLAGKEAQ</sequence>
<evidence type="ECO:0000259" key="2">
    <source>
        <dbReference type="Pfam" id="PF13439"/>
    </source>
</evidence>
<dbReference type="PANTHER" id="PTHR45947">
    <property type="entry name" value="SULFOQUINOVOSYL TRANSFERASE SQD2"/>
    <property type="match status" value="1"/>
</dbReference>
<dbReference type="Proteomes" id="UP000428328">
    <property type="component" value="Chromosome"/>
</dbReference>
<dbReference type="EMBL" id="CP046400">
    <property type="protein sequence ID" value="QGY40891.1"/>
    <property type="molecule type" value="Genomic_DNA"/>
</dbReference>
<keyword evidence="4" id="KW-1185">Reference proteome</keyword>
<dbReference type="AlphaFoldDB" id="A0A6I6JFD4"/>
<dbReference type="InterPro" id="IPR028098">
    <property type="entry name" value="Glyco_trans_4-like_N"/>
</dbReference>
<dbReference type="PANTHER" id="PTHR45947:SF3">
    <property type="entry name" value="SULFOQUINOVOSYL TRANSFERASE SQD2"/>
    <property type="match status" value="1"/>
</dbReference>
<dbReference type="InterPro" id="IPR001296">
    <property type="entry name" value="Glyco_trans_1"/>
</dbReference>
<dbReference type="Pfam" id="PF13439">
    <property type="entry name" value="Glyco_transf_4"/>
    <property type="match status" value="1"/>
</dbReference>
<protein>
    <submittedName>
        <fullName evidence="3">Glycosyltransferase</fullName>
    </submittedName>
</protein>
<dbReference type="InterPro" id="IPR050194">
    <property type="entry name" value="Glycosyltransferase_grp1"/>
</dbReference>
<dbReference type="Gene3D" id="3.40.50.2000">
    <property type="entry name" value="Glycogen Phosphorylase B"/>
    <property type="match status" value="2"/>
</dbReference>
<dbReference type="GO" id="GO:0016758">
    <property type="term" value="F:hexosyltransferase activity"/>
    <property type="evidence" value="ECO:0007669"/>
    <property type="project" value="TreeGrafter"/>
</dbReference>
<dbReference type="KEGG" id="psel:GM415_12375"/>